<gene>
    <name evidence="1" type="ORF">CC78DRAFT_592746</name>
</gene>
<reference evidence="2" key="1">
    <citation type="journal article" date="2020" name="Stud. Mycol.">
        <title>101 Dothideomycetes genomes: A test case for predicting lifestyles and emergence of pathogens.</title>
        <authorList>
            <person name="Haridas S."/>
            <person name="Albert R."/>
            <person name="Binder M."/>
            <person name="Bloem J."/>
            <person name="LaButti K."/>
            <person name="Salamov A."/>
            <person name="Andreopoulos B."/>
            <person name="Baker S."/>
            <person name="Barry K."/>
            <person name="Bills G."/>
            <person name="Bluhm B."/>
            <person name="Cannon C."/>
            <person name="Castanera R."/>
            <person name="Culley D."/>
            <person name="Daum C."/>
            <person name="Ezra D."/>
            <person name="Gonzalez J."/>
            <person name="Henrissat B."/>
            <person name="Kuo A."/>
            <person name="Liang C."/>
            <person name="Lipzen A."/>
            <person name="Lutzoni F."/>
            <person name="Magnuson J."/>
            <person name="Mondo S."/>
            <person name="Nolan M."/>
            <person name="Ohm R."/>
            <person name="Pangilinan J."/>
            <person name="Park H.-J."/>
            <person name="Ramirez L."/>
            <person name="Alfaro M."/>
            <person name="Sun H."/>
            <person name="Tritt A."/>
            <person name="Yoshinaga Y."/>
            <person name="Zwiers L.-H."/>
            <person name="Turgeon B."/>
            <person name="Goodwin S."/>
            <person name="Spatafora J."/>
            <person name="Crous P."/>
            <person name="Grigoriev I."/>
        </authorList>
    </citation>
    <scope>NUCLEOTIDE SEQUENCE [LARGE SCALE GENOMIC DNA]</scope>
    <source>
        <strain evidence="2">CBS 304.66</strain>
    </source>
</reference>
<protein>
    <submittedName>
        <fullName evidence="1">Uncharacterized protein</fullName>
    </submittedName>
</protein>
<sequence>MTKCLEHIIKLREELDPFIINSDTEISSDGMARLGHLNRAINESLRLYTGVPTAIYRKVPAEGITIDITNIPRNTNILCLRYGLGRSNFD</sequence>
<dbReference type="InterPro" id="IPR036396">
    <property type="entry name" value="Cyt_P450_sf"/>
</dbReference>
<dbReference type="GO" id="GO:0016705">
    <property type="term" value="F:oxidoreductase activity, acting on paired donors, with incorporation or reduction of molecular oxygen"/>
    <property type="evidence" value="ECO:0007669"/>
    <property type="project" value="InterPro"/>
</dbReference>
<accession>A0A9P4N6H1</accession>
<dbReference type="InterPro" id="IPR001128">
    <property type="entry name" value="Cyt_P450"/>
</dbReference>
<name>A0A9P4N6H1_9PLEO</name>
<organism evidence="1 2">
    <name type="scientific">Lojkania enalia</name>
    <dbReference type="NCBI Taxonomy" id="147567"/>
    <lineage>
        <taxon>Eukaryota</taxon>
        <taxon>Fungi</taxon>
        <taxon>Dikarya</taxon>
        <taxon>Ascomycota</taxon>
        <taxon>Pezizomycotina</taxon>
        <taxon>Dothideomycetes</taxon>
        <taxon>Pleosporomycetidae</taxon>
        <taxon>Pleosporales</taxon>
        <taxon>Pleosporales incertae sedis</taxon>
        <taxon>Lojkania</taxon>
    </lineage>
</organism>
<dbReference type="Proteomes" id="UP000800093">
    <property type="component" value="Unassembled WGS sequence"/>
</dbReference>
<proteinExistence type="predicted"/>
<keyword evidence="2" id="KW-1185">Reference proteome</keyword>
<dbReference type="GO" id="GO:0005506">
    <property type="term" value="F:iron ion binding"/>
    <property type="evidence" value="ECO:0007669"/>
    <property type="project" value="InterPro"/>
</dbReference>
<dbReference type="GO" id="GO:0004497">
    <property type="term" value="F:monooxygenase activity"/>
    <property type="evidence" value="ECO:0007669"/>
    <property type="project" value="InterPro"/>
</dbReference>
<comment type="caution">
    <text evidence="1">The sequence shown here is derived from an EMBL/GenBank/DDBJ whole genome shotgun (WGS) entry which is preliminary data.</text>
</comment>
<dbReference type="Pfam" id="PF00067">
    <property type="entry name" value="p450"/>
    <property type="match status" value="1"/>
</dbReference>
<dbReference type="GO" id="GO:0020037">
    <property type="term" value="F:heme binding"/>
    <property type="evidence" value="ECO:0007669"/>
    <property type="project" value="InterPro"/>
</dbReference>
<evidence type="ECO:0000313" key="1">
    <source>
        <dbReference type="EMBL" id="KAF2267478.1"/>
    </source>
</evidence>
<dbReference type="EMBL" id="ML986591">
    <property type="protein sequence ID" value="KAF2267478.1"/>
    <property type="molecule type" value="Genomic_DNA"/>
</dbReference>
<dbReference type="Gene3D" id="1.10.630.10">
    <property type="entry name" value="Cytochrome P450"/>
    <property type="match status" value="1"/>
</dbReference>
<dbReference type="AlphaFoldDB" id="A0A9P4N6H1"/>
<evidence type="ECO:0000313" key="2">
    <source>
        <dbReference type="Proteomes" id="UP000800093"/>
    </source>
</evidence>
<dbReference type="SUPFAM" id="SSF48264">
    <property type="entry name" value="Cytochrome P450"/>
    <property type="match status" value="1"/>
</dbReference>